<dbReference type="SFLD" id="SFLDS00003">
    <property type="entry name" value="Haloacid_Dehalogenase"/>
    <property type="match status" value="1"/>
</dbReference>
<evidence type="ECO:0000256" key="1">
    <source>
        <dbReference type="ARBA" id="ARBA00004651"/>
    </source>
</evidence>
<evidence type="ECO:0000256" key="12">
    <source>
        <dbReference type="ARBA" id="ARBA00022989"/>
    </source>
</evidence>
<feature type="region of interest" description="Disordered" evidence="16">
    <location>
        <begin position="715"/>
        <end position="740"/>
    </location>
</feature>
<dbReference type="Gene3D" id="2.70.150.10">
    <property type="entry name" value="Calcium-transporting ATPase, cytoplasmic transduction domain A"/>
    <property type="match status" value="1"/>
</dbReference>
<keyword evidence="14 15" id="KW-0472">Membrane</keyword>
<dbReference type="Gene3D" id="3.40.1110.10">
    <property type="entry name" value="Calcium-transporting ATPase, cytoplasmic domain N"/>
    <property type="match status" value="1"/>
</dbReference>
<dbReference type="Pfam" id="PF00122">
    <property type="entry name" value="E1-E2_ATPase"/>
    <property type="match status" value="1"/>
</dbReference>
<evidence type="ECO:0000256" key="6">
    <source>
        <dbReference type="ARBA" id="ARBA00022692"/>
    </source>
</evidence>
<keyword evidence="9 15" id="KW-0067">ATP-binding</keyword>
<comment type="caution">
    <text evidence="18">The sequence shown here is derived from an EMBL/GenBank/DDBJ whole genome shotgun (WGS) entry which is preliminary data.</text>
</comment>
<dbReference type="InterPro" id="IPR036412">
    <property type="entry name" value="HAD-like_sf"/>
</dbReference>
<dbReference type="Pfam" id="PF00702">
    <property type="entry name" value="Hydrolase"/>
    <property type="match status" value="1"/>
</dbReference>
<evidence type="ECO:0000256" key="15">
    <source>
        <dbReference type="RuleBase" id="RU362081"/>
    </source>
</evidence>
<evidence type="ECO:0000256" key="2">
    <source>
        <dbReference type="ARBA" id="ARBA00006024"/>
    </source>
</evidence>
<keyword evidence="8 15" id="KW-0547">Nucleotide-binding</keyword>
<feature type="transmembrane region" description="Helical" evidence="15">
    <location>
        <begin position="684"/>
        <end position="703"/>
    </location>
</feature>
<feature type="transmembrane region" description="Helical" evidence="15">
    <location>
        <begin position="655"/>
        <end position="678"/>
    </location>
</feature>
<dbReference type="InterPro" id="IPR001757">
    <property type="entry name" value="P_typ_ATPase"/>
</dbReference>
<dbReference type="PRINTS" id="PR00120">
    <property type="entry name" value="HATPASE"/>
</dbReference>
<sequence>MNDRRLSTSAQHAQHVHGAPADTHERLHGASDDAGSGSHDRMSAGDHEHADHGGHAGHGGHGDHVARFRRLFWIMLILAAPVVGASGMFATILGYTLPDVAALGWVSPVLGTLMYAWGGRPFLTGAVSELKSRRPGMMLLIALAITIAFLASWGASLGLLDHELDFWWELALLLVIMLLGHWIEMRSLAQTSSALESLAALLPDEAERVDGDDVVTISPAELRMGDVVIVRPGGRVPADGTIAQGTADVDESMITGESQPVSRGPGARVVAGTVATDTPIRVQVTAIGDDTALAGIQRLVTEAQSSTSRAQRLADTAAGWLFWFALSAGILTAIAWTLLGRPEDAVIRTVTVLVIACPHALGLAIPLVVSIATERAAKAGILIKDRLALETMRTVDTVLFDKTGTLTKGEPTVVDVLSTDRRDADGVLAVAAAVEADSEHPLARAIVAAAARRELAVPRAREFQASTAVGVTAQVDAATVSVGGPAMLDTHHTTPMDGTKQWVHEGRIILHVLQDGDVIGAIALSDEVREESRDAIHALHAAGVEVVMITGDAEAVAHTVGDELGVDRVFAGVRPEDKAAKVRELQDEGRKVAMVGDGVNDAPALAQADVGIAIGAGTDVAIASAGVILASDDPRSVLAVMELSSASYRKMTQNLWWAAGYNLISVPLAAGVLAPIGFVMPMSIGALLMSASTIVVALNAQLLRRLDLRTTRTEPSRWGIPHRTPPWPRERASAGPAQEPVRGCLMDFTGRASTDRPDPRASWRDQARELGVSAAGLVPQRHLEDWGISGLQTSQRTVAGVQVMQPVTLSRSYTVLRNPDDLGDPADLRPLDDDLRRMQNEAVPDDLPEWMVWMRDRGRFPQLWEAVQTHCPPSGVSTADALDVAGLLALHADYVLHDVFREESGLGDFTEHPWVPLVDREDARPAAVVVDGEVATGGLTIDSNEFVVAVGAPVGGGRVVTAVVSRAQLHLVSLEFVADGPDGPTAPLAG</sequence>
<dbReference type="InterPro" id="IPR023214">
    <property type="entry name" value="HAD_sf"/>
</dbReference>
<comment type="subcellular location">
    <subcellularLocation>
        <location evidence="1">Cell membrane</location>
        <topology evidence="1">Multi-pass membrane protein</topology>
    </subcellularLocation>
</comment>
<feature type="transmembrane region" description="Helical" evidence="15">
    <location>
        <begin position="100"/>
        <end position="118"/>
    </location>
</feature>
<keyword evidence="19" id="KW-1185">Reference proteome</keyword>
<keyword evidence="7 15" id="KW-0479">Metal-binding</keyword>
<dbReference type="PANTHER" id="PTHR43520:SF5">
    <property type="entry name" value="CATION-TRANSPORTING P-TYPE ATPASE-RELATED"/>
    <property type="match status" value="1"/>
</dbReference>
<evidence type="ECO:0000256" key="3">
    <source>
        <dbReference type="ARBA" id="ARBA00022448"/>
    </source>
</evidence>
<feature type="transmembrane region" description="Helical" evidence="15">
    <location>
        <begin position="139"/>
        <end position="160"/>
    </location>
</feature>
<dbReference type="InterPro" id="IPR059000">
    <property type="entry name" value="ATPase_P-type_domA"/>
</dbReference>
<dbReference type="Proteomes" id="UP000265355">
    <property type="component" value="Unassembled WGS sequence"/>
</dbReference>
<feature type="transmembrane region" description="Helical" evidence="15">
    <location>
        <begin position="345"/>
        <end position="369"/>
    </location>
</feature>
<feature type="compositionally biased region" description="Basic and acidic residues" evidence="16">
    <location>
        <begin position="38"/>
        <end position="59"/>
    </location>
</feature>
<feature type="region of interest" description="Disordered" evidence="16">
    <location>
        <begin position="1"/>
        <end position="59"/>
    </location>
</feature>
<evidence type="ECO:0000256" key="14">
    <source>
        <dbReference type="ARBA" id="ARBA00023136"/>
    </source>
</evidence>
<feature type="compositionally biased region" description="Basic and acidic residues" evidence="16">
    <location>
        <begin position="22"/>
        <end position="31"/>
    </location>
</feature>
<dbReference type="SFLD" id="SFLDG00002">
    <property type="entry name" value="C1.7:_P-type_atpase_like"/>
    <property type="match status" value="1"/>
</dbReference>
<dbReference type="InterPro" id="IPR018303">
    <property type="entry name" value="ATPase_P-typ_P_site"/>
</dbReference>
<keyword evidence="3" id="KW-0813">Transport</keyword>
<dbReference type="SUPFAM" id="SSF56784">
    <property type="entry name" value="HAD-like"/>
    <property type="match status" value="1"/>
</dbReference>
<dbReference type="NCBIfam" id="TIGR01511">
    <property type="entry name" value="ATPase-IB1_Cu"/>
    <property type="match status" value="1"/>
</dbReference>
<feature type="transmembrane region" description="Helical" evidence="15">
    <location>
        <begin position="166"/>
        <end position="183"/>
    </location>
</feature>
<dbReference type="EMBL" id="QWEE01000002">
    <property type="protein sequence ID" value="RII94773.1"/>
    <property type="molecule type" value="Genomic_DNA"/>
</dbReference>
<proteinExistence type="inferred from homology"/>
<evidence type="ECO:0000313" key="18">
    <source>
        <dbReference type="EMBL" id="RII94773.1"/>
    </source>
</evidence>
<accession>A0ABX9N9B6</accession>
<keyword evidence="11" id="KW-1278">Translocase</keyword>
<evidence type="ECO:0000256" key="5">
    <source>
        <dbReference type="ARBA" id="ARBA00022553"/>
    </source>
</evidence>
<dbReference type="PRINTS" id="PR00119">
    <property type="entry name" value="CATATPASE"/>
</dbReference>
<evidence type="ECO:0000256" key="9">
    <source>
        <dbReference type="ARBA" id="ARBA00022840"/>
    </source>
</evidence>
<dbReference type="InterPro" id="IPR044492">
    <property type="entry name" value="P_typ_ATPase_HD_dom"/>
</dbReference>
<dbReference type="InterPro" id="IPR027256">
    <property type="entry name" value="P-typ_ATPase_IB"/>
</dbReference>
<evidence type="ECO:0000256" key="11">
    <source>
        <dbReference type="ARBA" id="ARBA00022967"/>
    </source>
</evidence>
<dbReference type="SFLD" id="SFLDF00027">
    <property type="entry name" value="p-type_atpase"/>
    <property type="match status" value="1"/>
</dbReference>
<name>A0ABX9N9B6_9MICO</name>
<keyword evidence="6 15" id="KW-0812">Transmembrane</keyword>
<dbReference type="Gene3D" id="3.40.50.1000">
    <property type="entry name" value="HAD superfamily/HAD-like"/>
    <property type="match status" value="1"/>
</dbReference>
<comment type="similarity">
    <text evidence="2 15">Belongs to the cation transport ATPase (P-type) (TC 3.A.3) family. Type IB subfamily.</text>
</comment>
<feature type="domain" description="P-type ATPase A" evidence="17">
    <location>
        <begin position="201"/>
        <end position="300"/>
    </location>
</feature>
<dbReference type="PANTHER" id="PTHR43520">
    <property type="entry name" value="ATP7, ISOFORM B"/>
    <property type="match status" value="1"/>
</dbReference>
<keyword evidence="4 15" id="KW-1003">Cell membrane</keyword>
<evidence type="ECO:0000256" key="8">
    <source>
        <dbReference type="ARBA" id="ARBA00022741"/>
    </source>
</evidence>
<evidence type="ECO:0000256" key="4">
    <source>
        <dbReference type="ARBA" id="ARBA00022475"/>
    </source>
</evidence>
<evidence type="ECO:0000313" key="19">
    <source>
        <dbReference type="Proteomes" id="UP000265355"/>
    </source>
</evidence>
<evidence type="ECO:0000256" key="10">
    <source>
        <dbReference type="ARBA" id="ARBA00022842"/>
    </source>
</evidence>
<dbReference type="InterPro" id="IPR023299">
    <property type="entry name" value="ATPase_P-typ_cyto_dom_N"/>
</dbReference>
<feature type="transmembrane region" description="Helical" evidence="15">
    <location>
        <begin position="71"/>
        <end position="94"/>
    </location>
</feature>
<dbReference type="SUPFAM" id="SSF81665">
    <property type="entry name" value="Calcium ATPase, transmembrane domain M"/>
    <property type="match status" value="1"/>
</dbReference>
<keyword evidence="12 15" id="KW-1133">Transmembrane helix</keyword>
<evidence type="ECO:0000256" key="7">
    <source>
        <dbReference type="ARBA" id="ARBA00022723"/>
    </source>
</evidence>
<keyword evidence="5" id="KW-0597">Phosphoprotein</keyword>
<feature type="transmembrane region" description="Helical" evidence="15">
    <location>
        <begin position="317"/>
        <end position="339"/>
    </location>
</feature>
<evidence type="ECO:0000259" key="17">
    <source>
        <dbReference type="Pfam" id="PF00122"/>
    </source>
</evidence>
<evidence type="ECO:0000256" key="13">
    <source>
        <dbReference type="ARBA" id="ARBA00023065"/>
    </source>
</evidence>
<protein>
    <submittedName>
        <fullName evidence="18">Heavy metal translocating P-type ATPase</fullName>
    </submittedName>
</protein>
<keyword evidence="13" id="KW-0406">Ion transport</keyword>
<evidence type="ECO:0000256" key="16">
    <source>
        <dbReference type="SAM" id="MobiDB-lite"/>
    </source>
</evidence>
<dbReference type="InterPro" id="IPR008250">
    <property type="entry name" value="ATPase_P-typ_transduc_dom_A_sf"/>
</dbReference>
<organism evidence="18 19">
    <name type="scientific">Clavibacter californiensis</name>
    <dbReference type="NCBI Taxonomy" id="1401995"/>
    <lineage>
        <taxon>Bacteria</taxon>
        <taxon>Bacillati</taxon>
        <taxon>Actinomycetota</taxon>
        <taxon>Actinomycetes</taxon>
        <taxon>Micrococcales</taxon>
        <taxon>Microbacteriaceae</taxon>
        <taxon>Clavibacter</taxon>
    </lineage>
</organism>
<dbReference type="SUPFAM" id="SSF81653">
    <property type="entry name" value="Calcium ATPase, transduction domain A"/>
    <property type="match status" value="1"/>
</dbReference>
<gene>
    <name evidence="18" type="ORF">DZF98_00440</name>
</gene>
<dbReference type="PROSITE" id="PS00154">
    <property type="entry name" value="ATPASE_E1_E2"/>
    <property type="match status" value="1"/>
</dbReference>
<keyword evidence="10" id="KW-0460">Magnesium</keyword>
<dbReference type="NCBIfam" id="TIGR01525">
    <property type="entry name" value="ATPase-IB_hvy"/>
    <property type="match status" value="1"/>
</dbReference>
<reference evidence="18 19" key="1">
    <citation type="submission" date="2018-08" db="EMBL/GenBank/DDBJ databases">
        <title>Genome Sequence of Clavibacter michiganensis Subspecies type strains, and the Atypical Peach-Colored Strains Isolated from Tomato.</title>
        <authorList>
            <person name="Osdaghi E."/>
            <person name="Portier P."/>
            <person name="Briand M."/>
            <person name="Jacques M.-A."/>
        </authorList>
    </citation>
    <scope>NUCLEOTIDE SEQUENCE [LARGE SCALE GENOMIC DNA]</scope>
    <source>
        <strain evidence="18 19">CFBP 8216</strain>
    </source>
</reference>
<dbReference type="InterPro" id="IPR023298">
    <property type="entry name" value="ATPase_P-typ_TM_dom_sf"/>
</dbReference>
<dbReference type="NCBIfam" id="TIGR01494">
    <property type="entry name" value="ATPase_P-type"/>
    <property type="match status" value="1"/>
</dbReference>